<dbReference type="EMBL" id="FNAF01000003">
    <property type="protein sequence ID" value="SDD43940.1"/>
    <property type="molecule type" value="Genomic_DNA"/>
</dbReference>
<dbReference type="InterPro" id="IPR010208">
    <property type="entry name" value="Ion_transpt_RnfC/RsxC"/>
</dbReference>
<keyword evidence="7" id="KW-0411">Iron-sulfur</keyword>
<evidence type="ECO:0000256" key="7">
    <source>
        <dbReference type="ARBA" id="ARBA00023014"/>
    </source>
</evidence>
<protein>
    <submittedName>
        <fullName evidence="9">Na+-translocating ferredoxin:NAD+ oxidoreductase RNF, RnfC subunit</fullName>
    </submittedName>
</protein>
<evidence type="ECO:0000313" key="10">
    <source>
        <dbReference type="Proteomes" id="UP000198995"/>
    </source>
</evidence>
<dbReference type="SUPFAM" id="SSF46548">
    <property type="entry name" value="alpha-helical ferredoxin"/>
    <property type="match status" value="1"/>
</dbReference>
<dbReference type="SUPFAM" id="SSF142984">
    <property type="entry name" value="Nqo1 middle domain-like"/>
    <property type="match status" value="1"/>
</dbReference>
<accession>A0A1G6UR79</accession>
<evidence type="ECO:0000256" key="2">
    <source>
        <dbReference type="ARBA" id="ARBA00022485"/>
    </source>
</evidence>
<dbReference type="PROSITE" id="PS00198">
    <property type="entry name" value="4FE4S_FER_1"/>
    <property type="match status" value="1"/>
</dbReference>
<dbReference type="InterPro" id="IPR017054">
    <property type="entry name" value="PduS"/>
</dbReference>
<dbReference type="SUPFAM" id="SSF142019">
    <property type="entry name" value="Nqo1 FMN-binding domain-like"/>
    <property type="match status" value="1"/>
</dbReference>
<evidence type="ECO:0000256" key="6">
    <source>
        <dbReference type="ARBA" id="ARBA00023004"/>
    </source>
</evidence>
<dbReference type="Gene3D" id="3.40.50.11540">
    <property type="entry name" value="NADH-ubiquinone oxidoreductase 51kDa subunit"/>
    <property type="match status" value="1"/>
</dbReference>
<dbReference type="InterPro" id="IPR017900">
    <property type="entry name" value="4Fe4S_Fe_S_CS"/>
</dbReference>
<dbReference type="Proteomes" id="UP000198995">
    <property type="component" value="Unassembled WGS sequence"/>
</dbReference>
<keyword evidence="1" id="KW-0813">Transport</keyword>
<dbReference type="GO" id="GO:0016020">
    <property type="term" value="C:membrane"/>
    <property type="evidence" value="ECO:0007669"/>
    <property type="project" value="InterPro"/>
</dbReference>
<evidence type="ECO:0000256" key="3">
    <source>
        <dbReference type="ARBA" id="ARBA00022723"/>
    </source>
</evidence>
<dbReference type="PANTHER" id="PTHR43034:SF2">
    <property type="entry name" value="ION-TRANSLOCATING OXIDOREDUCTASE COMPLEX SUBUNIT C"/>
    <property type="match status" value="1"/>
</dbReference>
<dbReference type="RefSeq" id="WP_091791388.1">
    <property type="nucleotide sequence ID" value="NZ_FNAF01000003.1"/>
</dbReference>
<keyword evidence="3" id="KW-0479">Metal-binding</keyword>
<keyword evidence="10" id="KW-1185">Reference proteome</keyword>
<evidence type="ECO:0000256" key="1">
    <source>
        <dbReference type="ARBA" id="ARBA00022448"/>
    </source>
</evidence>
<evidence type="ECO:0000259" key="8">
    <source>
        <dbReference type="PROSITE" id="PS51379"/>
    </source>
</evidence>
<feature type="domain" description="4Fe-4S ferredoxin-type" evidence="8">
    <location>
        <begin position="289"/>
        <end position="319"/>
    </location>
</feature>
<dbReference type="GO" id="GO:0051539">
    <property type="term" value="F:4 iron, 4 sulfur cluster binding"/>
    <property type="evidence" value="ECO:0007669"/>
    <property type="project" value="UniProtKB-KW"/>
</dbReference>
<dbReference type="Pfam" id="PF01512">
    <property type="entry name" value="Complex1_51K"/>
    <property type="match status" value="1"/>
</dbReference>
<dbReference type="InterPro" id="IPR011538">
    <property type="entry name" value="Nuo51_FMN-bd"/>
</dbReference>
<dbReference type="PIRSF" id="PIRSF036408">
    <property type="entry name" value="PduS_prd"/>
    <property type="match status" value="1"/>
</dbReference>
<dbReference type="Pfam" id="PF13375">
    <property type="entry name" value="RnfC_N"/>
    <property type="match status" value="1"/>
</dbReference>
<dbReference type="PROSITE" id="PS50890">
    <property type="entry name" value="PUA"/>
    <property type="match status" value="1"/>
</dbReference>
<organism evidence="9 10">
    <name type="scientific">Peptococcus niger</name>
    <dbReference type="NCBI Taxonomy" id="2741"/>
    <lineage>
        <taxon>Bacteria</taxon>
        <taxon>Bacillati</taxon>
        <taxon>Bacillota</taxon>
        <taxon>Clostridia</taxon>
        <taxon>Eubacteriales</taxon>
        <taxon>Peptococcaceae</taxon>
        <taxon>Peptococcus</taxon>
    </lineage>
</organism>
<reference evidence="9 10" key="1">
    <citation type="submission" date="2016-10" db="EMBL/GenBank/DDBJ databases">
        <authorList>
            <person name="de Groot N.N."/>
        </authorList>
    </citation>
    <scope>NUCLEOTIDE SEQUENCE [LARGE SCALE GENOMIC DNA]</scope>
    <source>
        <strain evidence="9 10">DSM 20475</strain>
    </source>
</reference>
<dbReference type="AlphaFoldDB" id="A0A1G6UR79"/>
<dbReference type="PANTHER" id="PTHR43034">
    <property type="entry name" value="ION-TRANSLOCATING OXIDOREDUCTASE COMPLEX SUBUNIT C"/>
    <property type="match status" value="1"/>
</dbReference>
<keyword evidence="2" id="KW-0004">4Fe-4S</keyword>
<dbReference type="STRING" id="2741.SAMN04489866_103127"/>
<dbReference type="GO" id="GO:0009055">
    <property type="term" value="F:electron transfer activity"/>
    <property type="evidence" value="ECO:0007669"/>
    <property type="project" value="InterPro"/>
</dbReference>
<dbReference type="InterPro" id="IPR017896">
    <property type="entry name" value="4Fe4S_Fe-S-bd"/>
</dbReference>
<dbReference type="InterPro" id="IPR037225">
    <property type="entry name" value="Nuo51_FMN-bd_sf"/>
</dbReference>
<keyword evidence="4" id="KW-0677">Repeat</keyword>
<keyword evidence="5" id="KW-0249">Electron transport</keyword>
<evidence type="ECO:0000256" key="5">
    <source>
        <dbReference type="ARBA" id="ARBA00022982"/>
    </source>
</evidence>
<feature type="domain" description="4Fe-4S ferredoxin-type" evidence="8">
    <location>
        <begin position="245"/>
        <end position="274"/>
    </location>
</feature>
<dbReference type="InterPro" id="IPR026902">
    <property type="entry name" value="RnfC_N"/>
</dbReference>
<evidence type="ECO:0000313" key="9">
    <source>
        <dbReference type="EMBL" id="SDD43940.1"/>
    </source>
</evidence>
<dbReference type="GO" id="GO:0046872">
    <property type="term" value="F:metal ion binding"/>
    <property type="evidence" value="ECO:0007669"/>
    <property type="project" value="UniProtKB-KW"/>
</dbReference>
<dbReference type="Gene3D" id="3.10.20.600">
    <property type="match status" value="1"/>
</dbReference>
<evidence type="ECO:0000256" key="4">
    <source>
        <dbReference type="ARBA" id="ARBA00022737"/>
    </source>
</evidence>
<dbReference type="OrthoDB" id="9767754at2"/>
<gene>
    <name evidence="9" type="ORF">SAMN04489866_103127</name>
</gene>
<dbReference type="Pfam" id="PF13534">
    <property type="entry name" value="Fer4_17"/>
    <property type="match status" value="1"/>
</dbReference>
<proteinExistence type="predicted"/>
<keyword evidence="6" id="KW-0408">Iron</keyword>
<dbReference type="PROSITE" id="PS51379">
    <property type="entry name" value="4FE4S_FER_2"/>
    <property type="match status" value="2"/>
</dbReference>
<name>A0A1G6UR79_PEPNI</name>
<sequence>MDLVEEVRAAGVIGAGGAGFPTAAKIKGQAEFLIMNAAECEPLLRVDQQLMVYYADEILQGFQLVANHLNVKQAIIGIKEKHHEVIAHLTDRLSALKLQDRITIKPLRDVYPMGDEQMLVHEVTGRVVPEGGIPIAVGCVVMNSETALNVYRAHHGEPVVTTFLTVAGHVPKPYTAGVPVGTPLKEVLQAAGVVDFENIAVIDGGPMMGAVLKDLSGSVTKKSKGYVVLPKDHGLIQRKTVKMPQAKRINHGACEQCRMCTDLCPRYLMGHSIEPHRIMNGMTFAPKELEPFAISQLCCQCGVCELFACPANLYPKTANMIFKAETLEANIRYQKTKEHFTPRPERRWRLLSSKRLMARLNILAYDGPAPLKTYDDSPSEVYLGLRQHIGAPAEATVQVGQTVRQGECIADVPPDALGAPVHASIDGYVASIDKGQIVIRRN</sequence>